<dbReference type="InterPro" id="IPR013424">
    <property type="entry name" value="Ice-binding_C"/>
</dbReference>
<proteinExistence type="predicted"/>
<accession>B1ZML7</accession>
<feature type="domain" description="Ice-binding protein C-terminal" evidence="1">
    <location>
        <begin position="225"/>
        <end position="250"/>
    </location>
</feature>
<organism evidence="2 3">
    <name type="scientific">Opitutus terrae (strain DSM 11246 / JCM 15787 / PB90-1)</name>
    <dbReference type="NCBI Taxonomy" id="452637"/>
    <lineage>
        <taxon>Bacteria</taxon>
        <taxon>Pseudomonadati</taxon>
        <taxon>Verrucomicrobiota</taxon>
        <taxon>Opitutia</taxon>
        <taxon>Opitutales</taxon>
        <taxon>Opitutaceae</taxon>
        <taxon>Opitutus</taxon>
    </lineage>
</organism>
<dbReference type="Pfam" id="PF07589">
    <property type="entry name" value="PEP-CTERM"/>
    <property type="match status" value="1"/>
</dbReference>
<dbReference type="Proteomes" id="UP000007013">
    <property type="component" value="Chromosome"/>
</dbReference>
<keyword evidence="3" id="KW-1185">Reference proteome</keyword>
<dbReference type="KEGG" id="ote:Oter_1074"/>
<dbReference type="NCBIfam" id="TIGR02595">
    <property type="entry name" value="PEP_CTERM"/>
    <property type="match status" value="1"/>
</dbReference>
<dbReference type="HOGENOM" id="CLU_1081154_0_0_0"/>
<gene>
    <name evidence="2" type="ordered locus">Oter_1074</name>
</gene>
<evidence type="ECO:0000313" key="3">
    <source>
        <dbReference type="Proteomes" id="UP000007013"/>
    </source>
</evidence>
<dbReference type="EMBL" id="CP001032">
    <property type="protein sequence ID" value="ACB74362.1"/>
    <property type="molecule type" value="Genomic_DNA"/>
</dbReference>
<reference evidence="2 3" key="1">
    <citation type="journal article" date="2011" name="J. Bacteriol.">
        <title>Genome sequence of the verrucomicrobium Opitutus terrae PB90-1, an abundant inhabitant of rice paddy soil ecosystems.</title>
        <authorList>
            <person name="van Passel M.W."/>
            <person name="Kant R."/>
            <person name="Palva A."/>
            <person name="Copeland A."/>
            <person name="Lucas S."/>
            <person name="Lapidus A."/>
            <person name="Glavina del Rio T."/>
            <person name="Pitluck S."/>
            <person name="Goltsman E."/>
            <person name="Clum A."/>
            <person name="Sun H."/>
            <person name="Schmutz J."/>
            <person name="Larimer F.W."/>
            <person name="Land M.L."/>
            <person name="Hauser L."/>
            <person name="Kyrpides N."/>
            <person name="Mikhailova N."/>
            <person name="Richardson P.P."/>
            <person name="Janssen P.H."/>
            <person name="de Vos W.M."/>
            <person name="Smidt H."/>
        </authorList>
    </citation>
    <scope>NUCLEOTIDE SEQUENCE [LARGE SCALE GENOMIC DNA]</scope>
    <source>
        <strain evidence="3">DSM 11246 / JCM 15787 / PB90-1</strain>
    </source>
</reference>
<evidence type="ECO:0000259" key="1">
    <source>
        <dbReference type="Pfam" id="PF07589"/>
    </source>
</evidence>
<sequence>MPSLWRIEAEPTQAEPSGAEAAAAVWPLIAVADQLSLPPMSSLVRLAAGVAVFVALIVSAQAQLLHVSFAGRASWGAPGENWFAPDELVFGETPVWIDIAYNPGLPAPPRHPDNVGRTFLPEDDPAGSDGYTFRVRFGNIDLTRPISSLGVADNGSFAMESFGNGHELDFQIFLAPPPPDLPLPTFIPENVTGNAGIVLFEHLPYDFPVDYGYLLVVIDRAIVTPVPEPSTYGAFGAALLGGAVWMSSRRRKRRATA</sequence>
<dbReference type="AlphaFoldDB" id="B1ZML7"/>
<name>B1ZML7_OPITP</name>
<evidence type="ECO:0000313" key="2">
    <source>
        <dbReference type="EMBL" id="ACB74362.1"/>
    </source>
</evidence>
<protein>
    <recommendedName>
        <fullName evidence="1">Ice-binding protein C-terminal domain-containing protein</fullName>
    </recommendedName>
</protein>